<name>A0ACC3ZL87_COLTU</name>
<keyword evidence="2" id="KW-1185">Reference proteome</keyword>
<evidence type="ECO:0000313" key="2">
    <source>
        <dbReference type="Proteomes" id="UP000805649"/>
    </source>
</evidence>
<comment type="caution">
    <text evidence="1">The sequence shown here is derived from an EMBL/GenBank/DDBJ whole genome shotgun (WGS) entry which is preliminary data.</text>
</comment>
<accession>A0ACC3ZL87</accession>
<reference evidence="1 2" key="1">
    <citation type="journal article" date="2020" name="Phytopathology">
        <title>Genome Sequence Resources of Colletotrichum truncatum, C. plurivorum, C. musicola, and C. sojae: Four Species Pathogenic to Soybean (Glycine max).</title>
        <authorList>
            <person name="Rogerio F."/>
            <person name="Boufleur T.R."/>
            <person name="Ciampi-Guillardi M."/>
            <person name="Sukno S.A."/>
            <person name="Thon M.R."/>
            <person name="Massola Junior N.S."/>
            <person name="Baroncelli R."/>
        </authorList>
    </citation>
    <scope>NUCLEOTIDE SEQUENCE [LARGE SCALE GENOMIC DNA]</scope>
    <source>
        <strain evidence="1 2">CMES1059</strain>
    </source>
</reference>
<evidence type="ECO:0000313" key="1">
    <source>
        <dbReference type="EMBL" id="KAL0944683.1"/>
    </source>
</evidence>
<dbReference type="EMBL" id="VUJX02000001">
    <property type="protein sequence ID" value="KAL0944683.1"/>
    <property type="molecule type" value="Genomic_DNA"/>
</dbReference>
<sequence length="417" mass="45203">MSRLCWAFALMPLVQAAQAVPGVVHLPVEAVHDPKAMKRSVAGVKSQSLRHDQSDIQYQSYAVAISAGNPPQKMNLGLESFNSKTWLISDGVYALCDSCDNGFFTINKSVTISPLQGHESVGYGDPTTIPPSNATFELDMYTDRFDIAGVTIPKQTFGVMTPRPNGTYNGAGLLGIGPDLELGYEASKPYNTVLDSLAAQGSIASRTYSLDLRSYDSHKGALIFGGADTGRFEGELVKRPLVKDELGTFGPSIVLSHYSQVAPNGTKYEYDVPEGDSVFLLDTGNQYFRFRHSFADPLFRDLGAVNDGNDAYFVNCSKRDMPGTWDFEFGNVTIKVPYKHFITELSDDDGKTCFVGVLTTWKGQLVLGQPFLQAAYASFDFDNKEVGLAQSAHCAGKTVAFGSGPEAIPALSGCKRQ</sequence>
<dbReference type="Proteomes" id="UP000805649">
    <property type="component" value="Unassembled WGS sequence"/>
</dbReference>
<gene>
    <name evidence="1" type="ORF">CTRU02_202570</name>
</gene>
<organism evidence="1 2">
    <name type="scientific">Colletotrichum truncatum</name>
    <name type="common">Anthracnose fungus</name>
    <name type="synonym">Colletotrichum capsici</name>
    <dbReference type="NCBI Taxonomy" id="5467"/>
    <lineage>
        <taxon>Eukaryota</taxon>
        <taxon>Fungi</taxon>
        <taxon>Dikarya</taxon>
        <taxon>Ascomycota</taxon>
        <taxon>Pezizomycotina</taxon>
        <taxon>Sordariomycetes</taxon>
        <taxon>Hypocreomycetidae</taxon>
        <taxon>Glomerellales</taxon>
        <taxon>Glomerellaceae</taxon>
        <taxon>Colletotrichum</taxon>
        <taxon>Colletotrichum truncatum species complex</taxon>
    </lineage>
</organism>
<protein>
    <submittedName>
        <fullName evidence="1">Aspartic-type endopeptidase OPSB 3</fullName>
    </submittedName>
</protein>
<proteinExistence type="predicted"/>